<dbReference type="InterPro" id="IPR036093">
    <property type="entry name" value="NAC_dom_sf"/>
</dbReference>
<sequence>MESTSSGGGSHHQPRLPPGFRFHPTDEELVVHYLKKKAASAPLPVAIIAEVDLYKYDPWELPSKASFGEQEWYFFSPRERKYPNGERPNRAATSGYWKATGTDKPILTANGTQKIGVKKALVFYGGKPPKGIKSNWIMHEYRLVDKNSSANKPLE</sequence>
<evidence type="ECO:0000256" key="5">
    <source>
        <dbReference type="SAM" id="MobiDB-lite"/>
    </source>
</evidence>
<gene>
    <name evidence="7" type="ORF">Sango_1384000</name>
</gene>
<feature type="region of interest" description="Disordered" evidence="5">
    <location>
        <begin position="1"/>
        <end position="21"/>
    </location>
</feature>
<evidence type="ECO:0000313" key="7">
    <source>
        <dbReference type="EMBL" id="KAK4399085.1"/>
    </source>
</evidence>
<evidence type="ECO:0000256" key="2">
    <source>
        <dbReference type="ARBA" id="ARBA00023125"/>
    </source>
</evidence>
<name>A0AAE1WT46_9LAMI</name>
<dbReference type="Pfam" id="PF02365">
    <property type="entry name" value="NAM"/>
    <property type="match status" value="1"/>
</dbReference>
<reference evidence="7" key="2">
    <citation type="journal article" date="2024" name="Plant">
        <title>Genomic evolution and insights into agronomic trait innovations of Sesamum species.</title>
        <authorList>
            <person name="Miao H."/>
            <person name="Wang L."/>
            <person name="Qu L."/>
            <person name="Liu H."/>
            <person name="Sun Y."/>
            <person name="Le M."/>
            <person name="Wang Q."/>
            <person name="Wei S."/>
            <person name="Zheng Y."/>
            <person name="Lin W."/>
            <person name="Duan Y."/>
            <person name="Cao H."/>
            <person name="Xiong S."/>
            <person name="Wang X."/>
            <person name="Wei L."/>
            <person name="Li C."/>
            <person name="Ma Q."/>
            <person name="Ju M."/>
            <person name="Zhao R."/>
            <person name="Li G."/>
            <person name="Mu C."/>
            <person name="Tian Q."/>
            <person name="Mei H."/>
            <person name="Zhang T."/>
            <person name="Gao T."/>
            <person name="Zhang H."/>
        </authorList>
    </citation>
    <scope>NUCLEOTIDE SEQUENCE</scope>
    <source>
        <strain evidence="7">K16</strain>
    </source>
</reference>
<reference evidence="7" key="1">
    <citation type="submission" date="2020-06" db="EMBL/GenBank/DDBJ databases">
        <authorList>
            <person name="Li T."/>
            <person name="Hu X."/>
            <person name="Zhang T."/>
            <person name="Song X."/>
            <person name="Zhang H."/>
            <person name="Dai N."/>
            <person name="Sheng W."/>
            <person name="Hou X."/>
            <person name="Wei L."/>
        </authorList>
    </citation>
    <scope>NUCLEOTIDE SEQUENCE</scope>
    <source>
        <strain evidence="7">K16</strain>
        <tissue evidence="7">Leaf</tissue>
    </source>
</reference>
<dbReference type="InterPro" id="IPR003441">
    <property type="entry name" value="NAC-dom"/>
</dbReference>
<evidence type="ECO:0000259" key="6">
    <source>
        <dbReference type="PROSITE" id="PS51005"/>
    </source>
</evidence>
<dbReference type="GO" id="GO:0006355">
    <property type="term" value="P:regulation of DNA-templated transcription"/>
    <property type="evidence" value="ECO:0007669"/>
    <property type="project" value="InterPro"/>
</dbReference>
<dbReference type="EMBL" id="JACGWL010000007">
    <property type="protein sequence ID" value="KAK4399085.1"/>
    <property type="molecule type" value="Genomic_DNA"/>
</dbReference>
<evidence type="ECO:0000256" key="1">
    <source>
        <dbReference type="ARBA" id="ARBA00023015"/>
    </source>
</evidence>
<feature type="compositionally biased region" description="Gly residues" evidence="5">
    <location>
        <begin position="1"/>
        <end position="10"/>
    </location>
</feature>
<keyword evidence="2" id="KW-0238">DNA-binding</keyword>
<dbReference type="PANTHER" id="PTHR31719">
    <property type="entry name" value="NAC TRANSCRIPTION FACTOR 56"/>
    <property type="match status" value="1"/>
</dbReference>
<dbReference type="PANTHER" id="PTHR31719:SF248">
    <property type="entry name" value="NAC DOMAIN-CONTAINING PROTEIN 10"/>
    <property type="match status" value="1"/>
</dbReference>
<dbReference type="Proteomes" id="UP001289374">
    <property type="component" value="Unassembled WGS sequence"/>
</dbReference>
<dbReference type="GO" id="GO:0003677">
    <property type="term" value="F:DNA binding"/>
    <property type="evidence" value="ECO:0007669"/>
    <property type="project" value="UniProtKB-KW"/>
</dbReference>
<dbReference type="AlphaFoldDB" id="A0AAE1WT46"/>
<evidence type="ECO:0000256" key="4">
    <source>
        <dbReference type="ARBA" id="ARBA00023242"/>
    </source>
</evidence>
<keyword evidence="3" id="KW-0804">Transcription</keyword>
<keyword evidence="1" id="KW-0805">Transcription regulation</keyword>
<dbReference type="GO" id="GO:0048731">
    <property type="term" value="P:system development"/>
    <property type="evidence" value="ECO:0007669"/>
    <property type="project" value="TreeGrafter"/>
</dbReference>
<dbReference type="SUPFAM" id="SSF101941">
    <property type="entry name" value="NAC domain"/>
    <property type="match status" value="1"/>
</dbReference>
<feature type="domain" description="NAC" evidence="6">
    <location>
        <begin position="16"/>
        <end position="155"/>
    </location>
</feature>
<keyword evidence="8" id="KW-1185">Reference proteome</keyword>
<comment type="caution">
    <text evidence="7">The sequence shown here is derived from an EMBL/GenBank/DDBJ whole genome shotgun (WGS) entry which is preliminary data.</text>
</comment>
<protein>
    <submittedName>
        <fullName evidence="7">NAC transcription factor 56</fullName>
    </submittedName>
</protein>
<evidence type="ECO:0000256" key="3">
    <source>
        <dbReference type="ARBA" id="ARBA00023163"/>
    </source>
</evidence>
<proteinExistence type="predicted"/>
<organism evidence="7 8">
    <name type="scientific">Sesamum angolense</name>
    <dbReference type="NCBI Taxonomy" id="2727404"/>
    <lineage>
        <taxon>Eukaryota</taxon>
        <taxon>Viridiplantae</taxon>
        <taxon>Streptophyta</taxon>
        <taxon>Embryophyta</taxon>
        <taxon>Tracheophyta</taxon>
        <taxon>Spermatophyta</taxon>
        <taxon>Magnoliopsida</taxon>
        <taxon>eudicotyledons</taxon>
        <taxon>Gunneridae</taxon>
        <taxon>Pentapetalae</taxon>
        <taxon>asterids</taxon>
        <taxon>lamiids</taxon>
        <taxon>Lamiales</taxon>
        <taxon>Pedaliaceae</taxon>
        <taxon>Sesamum</taxon>
    </lineage>
</organism>
<dbReference type="Gene3D" id="2.170.150.80">
    <property type="entry name" value="NAC domain"/>
    <property type="match status" value="1"/>
</dbReference>
<accession>A0AAE1WT46</accession>
<keyword evidence="4" id="KW-0539">Nucleus</keyword>
<evidence type="ECO:0000313" key="8">
    <source>
        <dbReference type="Proteomes" id="UP001289374"/>
    </source>
</evidence>
<dbReference type="PROSITE" id="PS51005">
    <property type="entry name" value="NAC"/>
    <property type="match status" value="1"/>
</dbReference>